<evidence type="ECO:0008006" key="3">
    <source>
        <dbReference type="Google" id="ProtNLM"/>
    </source>
</evidence>
<dbReference type="CDD" id="cd12148">
    <property type="entry name" value="fungal_TF_MHR"/>
    <property type="match status" value="1"/>
</dbReference>
<evidence type="ECO:0000313" key="2">
    <source>
        <dbReference type="Proteomes" id="UP000054383"/>
    </source>
</evidence>
<name>A0A0U1M014_TALIS</name>
<accession>A0A0U1M014</accession>
<sequence length="291" mass="33216">MLHRLQFDFTLEFAQAEILAGIYLYRKLRTRDAWRHMNAGCTALSVMIRRDLRGQTQRDQTEWNTIRRLYWVSLNLESDLLAYYPGLPRSPLYKLEDSVALPLGCEESATTHMPASVRKVYTFFLAETGLKAILKRMPSFGRGNDLDTDNPPDQYQTTLTTAAAYPSAVHQELESQLSTWLAGVPSFLGWSPEPCLVHALHKSNVAFTIQDWTLVQDTLLAAQNLVQIFVSEQSDPDPILQHRVRLVMNTLESAMVKCFVQRRYTQEVGRFLQIATEMINNNYTITASPRG</sequence>
<reference evidence="1 2" key="1">
    <citation type="submission" date="2015-04" db="EMBL/GenBank/DDBJ databases">
        <authorList>
            <person name="Syromyatnikov M.Y."/>
            <person name="Popov V.N."/>
        </authorList>
    </citation>
    <scope>NUCLEOTIDE SEQUENCE [LARGE SCALE GENOMIC DNA]</scope>
    <source>
        <strain evidence="1">WF-38-12</strain>
    </source>
</reference>
<dbReference type="AlphaFoldDB" id="A0A0U1M014"/>
<dbReference type="EMBL" id="CVMT01000004">
    <property type="protein sequence ID" value="CRG88310.1"/>
    <property type="molecule type" value="Genomic_DNA"/>
</dbReference>
<keyword evidence="2" id="KW-1185">Reference proteome</keyword>
<dbReference type="PANTHER" id="PTHR47785">
    <property type="entry name" value="ZN(II)2CYS6 TRANSCRIPTION FACTOR (EUROFUNG)-RELATED-RELATED"/>
    <property type="match status" value="1"/>
</dbReference>
<dbReference type="STRING" id="28573.A0A0U1M014"/>
<dbReference type="Proteomes" id="UP000054383">
    <property type="component" value="Unassembled WGS sequence"/>
</dbReference>
<dbReference type="InterPro" id="IPR053181">
    <property type="entry name" value="EcdB-like_regulator"/>
</dbReference>
<gene>
    <name evidence="1" type="ORF">PISL3812_05339</name>
</gene>
<organism evidence="1 2">
    <name type="scientific">Talaromyces islandicus</name>
    <name type="common">Penicillium islandicum</name>
    <dbReference type="NCBI Taxonomy" id="28573"/>
    <lineage>
        <taxon>Eukaryota</taxon>
        <taxon>Fungi</taxon>
        <taxon>Dikarya</taxon>
        <taxon>Ascomycota</taxon>
        <taxon>Pezizomycotina</taxon>
        <taxon>Eurotiomycetes</taxon>
        <taxon>Eurotiomycetidae</taxon>
        <taxon>Eurotiales</taxon>
        <taxon>Trichocomaceae</taxon>
        <taxon>Talaromyces</taxon>
        <taxon>Talaromyces sect. Islandici</taxon>
    </lineage>
</organism>
<protein>
    <recommendedName>
        <fullName evidence="3">Transcription factor domain-containing protein</fullName>
    </recommendedName>
</protein>
<dbReference type="OrthoDB" id="3532498at2759"/>
<evidence type="ECO:0000313" key="1">
    <source>
        <dbReference type="EMBL" id="CRG88310.1"/>
    </source>
</evidence>
<proteinExistence type="predicted"/>